<accession>A0A937JZS6</accession>
<dbReference type="InterPro" id="IPR025839">
    <property type="entry name" value="RLAN_dom"/>
</dbReference>
<dbReference type="InterPro" id="IPR011761">
    <property type="entry name" value="ATP-grasp"/>
</dbReference>
<dbReference type="Gene3D" id="3.30.1490.20">
    <property type="entry name" value="ATP-grasp fold, A domain"/>
    <property type="match status" value="1"/>
</dbReference>
<dbReference type="RefSeq" id="WP_202244746.1">
    <property type="nucleotide sequence ID" value="NZ_JAESIY010000006.1"/>
</dbReference>
<keyword evidence="1" id="KW-0067">ATP-binding</keyword>
<keyword evidence="1" id="KW-0547">Nucleotide-binding</keyword>
<dbReference type="SUPFAM" id="SSF56059">
    <property type="entry name" value="Glutathione synthetase ATP-binding domain-like"/>
    <property type="match status" value="1"/>
</dbReference>
<evidence type="ECO:0000256" key="1">
    <source>
        <dbReference type="PROSITE-ProRule" id="PRU00409"/>
    </source>
</evidence>
<dbReference type="Proteomes" id="UP000659388">
    <property type="component" value="Unassembled WGS sequence"/>
</dbReference>
<dbReference type="GO" id="GO:0005524">
    <property type="term" value="F:ATP binding"/>
    <property type="evidence" value="ECO:0007669"/>
    <property type="project" value="UniProtKB-UniRule"/>
</dbReference>
<name>A0A937JZS6_9BACT</name>
<dbReference type="EMBL" id="JAESIY010000006">
    <property type="protein sequence ID" value="MBL3656949.1"/>
    <property type="molecule type" value="Genomic_DNA"/>
</dbReference>
<dbReference type="GO" id="GO:0046872">
    <property type="term" value="F:metal ion binding"/>
    <property type="evidence" value="ECO:0007669"/>
    <property type="project" value="InterPro"/>
</dbReference>
<proteinExistence type="predicted"/>
<dbReference type="GO" id="GO:0005737">
    <property type="term" value="C:cytoplasm"/>
    <property type="evidence" value="ECO:0007669"/>
    <property type="project" value="TreeGrafter"/>
</dbReference>
<protein>
    <submittedName>
        <fullName evidence="3">RimK family protein</fullName>
    </submittedName>
</protein>
<dbReference type="GO" id="GO:0009432">
    <property type="term" value="P:SOS response"/>
    <property type="evidence" value="ECO:0007669"/>
    <property type="project" value="TreeGrafter"/>
</dbReference>
<comment type="caution">
    <text evidence="3">The sequence shown here is derived from an EMBL/GenBank/DDBJ whole genome shotgun (WGS) entry which is preliminary data.</text>
</comment>
<dbReference type="AlphaFoldDB" id="A0A937JZS6"/>
<dbReference type="GO" id="GO:0018169">
    <property type="term" value="F:ribosomal S6-glutamic acid ligase activity"/>
    <property type="evidence" value="ECO:0007669"/>
    <property type="project" value="TreeGrafter"/>
</dbReference>
<organism evidence="3 4">
    <name type="scientific">Fulvivirga sediminis</name>
    <dbReference type="NCBI Taxonomy" id="2803949"/>
    <lineage>
        <taxon>Bacteria</taxon>
        <taxon>Pseudomonadati</taxon>
        <taxon>Bacteroidota</taxon>
        <taxon>Cytophagia</taxon>
        <taxon>Cytophagales</taxon>
        <taxon>Fulvivirgaceae</taxon>
        <taxon>Fulvivirga</taxon>
    </lineage>
</organism>
<dbReference type="PANTHER" id="PTHR21621:SF0">
    <property type="entry name" value="BETA-CITRYLGLUTAMATE SYNTHASE B-RELATED"/>
    <property type="match status" value="1"/>
</dbReference>
<dbReference type="Pfam" id="PF14401">
    <property type="entry name" value="RLAN"/>
    <property type="match status" value="1"/>
</dbReference>
<reference evidence="3" key="1">
    <citation type="submission" date="2021-01" db="EMBL/GenBank/DDBJ databases">
        <title>Fulvivirga kasyanovii gen. nov., sp nov., a novel member of the phylum Bacteroidetes isolated from seawater in a mussel farm.</title>
        <authorList>
            <person name="Zhao L.-H."/>
            <person name="Wang Z.-J."/>
        </authorList>
    </citation>
    <scope>NUCLEOTIDE SEQUENCE</scope>
    <source>
        <strain evidence="3">2943</strain>
    </source>
</reference>
<sequence>MPKLIITENPEKWNLNFEGVDVTSPSEYFSKPEYQETKRFKIINLCRSHQYQSLGYYVSLLAEARGHKVIPEIGTLQDFRFPSLIKDDAEEFDVLIQNSLKKVAEDKAIINIFFGQVENPAYAKLGVMLFNLFQIPIIQAVFVNKEKNKWQLHSLKPMHLKELAAGDISKLQEALYYYATGKKVVRKKYSRKKYDLAIMMSPDDPNPPSNAKALQKFIAAADKLGFNAEVITKNDFGKLVQFDALFIRETTNVNHYTYRFAKKAESEGLVVIDDSNSILKCTNKVYLHELLVAHKIAVPKSHIIRKDDHQIPPDFNYPLVIKQPDGSFSKGVKKVADETQLKETLKALFQKSELLIIQEFVPTAYDWRVGVINKTALYVCKYYMAQNHWQIVDWKKNGEHREGKSETLAVEDAPKALIDTALKATSLIGSGLYGVDIKEINGKFYVIEINDNPNIDAGIEDKVIKNGLYMKVMETFVERLQKR</sequence>
<keyword evidence="4" id="KW-1185">Reference proteome</keyword>
<dbReference type="PROSITE" id="PS50975">
    <property type="entry name" value="ATP_GRASP"/>
    <property type="match status" value="1"/>
</dbReference>
<dbReference type="InterPro" id="IPR013815">
    <property type="entry name" value="ATP_grasp_subdomain_1"/>
</dbReference>
<evidence type="ECO:0000313" key="3">
    <source>
        <dbReference type="EMBL" id="MBL3656949.1"/>
    </source>
</evidence>
<dbReference type="Gene3D" id="3.30.470.20">
    <property type="entry name" value="ATP-grasp fold, B domain"/>
    <property type="match status" value="1"/>
</dbReference>
<evidence type="ECO:0000313" key="4">
    <source>
        <dbReference type="Proteomes" id="UP000659388"/>
    </source>
</evidence>
<dbReference type="InterPro" id="IPR013651">
    <property type="entry name" value="ATP-grasp_RimK-type"/>
</dbReference>
<evidence type="ECO:0000259" key="2">
    <source>
        <dbReference type="PROSITE" id="PS50975"/>
    </source>
</evidence>
<feature type="domain" description="ATP-grasp" evidence="2">
    <location>
        <begin position="288"/>
        <end position="481"/>
    </location>
</feature>
<gene>
    <name evidence="3" type="ORF">JL102_12455</name>
</gene>
<dbReference type="Pfam" id="PF08443">
    <property type="entry name" value="RimK"/>
    <property type="match status" value="1"/>
</dbReference>
<dbReference type="PANTHER" id="PTHR21621">
    <property type="entry name" value="RIBOSOMAL PROTEIN S6 MODIFICATION PROTEIN"/>
    <property type="match status" value="1"/>
</dbReference>